<proteinExistence type="predicted"/>
<dbReference type="PANTHER" id="PTHR43798">
    <property type="entry name" value="MONOACYLGLYCEROL LIPASE"/>
    <property type="match status" value="1"/>
</dbReference>
<dbReference type="PRINTS" id="PR00111">
    <property type="entry name" value="ABHYDROLASE"/>
</dbReference>
<dbReference type="GO" id="GO:0016787">
    <property type="term" value="F:hydrolase activity"/>
    <property type="evidence" value="ECO:0007669"/>
    <property type="project" value="UniProtKB-KW"/>
</dbReference>
<feature type="domain" description="AB hydrolase-1" evidence="1">
    <location>
        <begin position="55"/>
        <end position="298"/>
    </location>
</feature>
<keyword evidence="3" id="KW-1185">Reference proteome</keyword>
<dbReference type="SUPFAM" id="SSF53474">
    <property type="entry name" value="alpha/beta-Hydrolases"/>
    <property type="match status" value="1"/>
</dbReference>
<organism evidence="2 3">
    <name type="scientific">Microlunatus phosphovorus (strain ATCC 700054 / DSM 10555 / JCM 9379 / NBRC 101784 / NCIMB 13414 / VKM Ac-1990 / NM-1)</name>
    <dbReference type="NCBI Taxonomy" id="1032480"/>
    <lineage>
        <taxon>Bacteria</taxon>
        <taxon>Bacillati</taxon>
        <taxon>Actinomycetota</taxon>
        <taxon>Actinomycetes</taxon>
        <taxon>Propionibacteriales</taxon>
        <taxon>Propionibacteriaceae</taxon>
        <taxon>Microlunatus</taxon>
    </lineage>
</organism>
<gene>
    <name evidence="2" type="ordered locus">MLP_47050</name>
</gene>
<dbReference type="PRINTS" id="PR00412">
    <property type="entry name" value="EPOXHYDRLASE"/>
</dbReference>
<dbReference type="InterPro" id="IPR000639">
    <property type="entry name" value="Epox_hydrolase-like"/>
</dbReference>
<dbReference type="AlphaFoldDB" id="F5XEH1"/>
<dbReference type="eggNOG" id="COG2267">
    <property type="taxonomic scope" value="Bacteria"/>
</dbReference>
<evidence type="ECO:0000313" key="3">
    <source>
        <dbReference type="Proteomes" id="UP000007947"/>
    </source>
</evidence>
<accession>F5XEH1</accession>
<dbReference type="InterPro" id="IPR000073">
    <property type="entry name" value="AB_hydrolase_1"/>
</dbReference>
<dbReference type="InterPro" id="IPR029058">
    <property type="entry name" value="AB_hydrolase_fold"/>
</dbReference>
<evidence type="ECO:0000259" key="1">
    <source>
        <dbReference type="Pfam" id="PF00561"/>
    </source>
</evidence>
<dbReference type="Gene3D" id="3.40.50.1820">
    <property type="entry name" value="alpha/beta hydrolase"/>
    <property type="match status" value="1"/>
</dbReference>
<reference evidence="2 3" key="1">
    <citation type="submission" date="2011-05" db="EMBL/GenBank/DDBJ databases">
        <title>Whole genome sequence of Microlunatus phosphovorus NM-1.</title>
        <authorList>
            <person name="Hosoyama A."/>
            <person name="Sasaki K."/>
            <person name="Harada T."/>
            <person name="Igarashi R."/>
            <person name="Kawakoshi A."/>
            <person name="Sasagawa M."/>
            <person name="Fukada J."/>
            <person name="Nakamura S."/>
            <person name="Katano Y."/>
            <person name="Hanada S."/>
            <person name="Kamagata Y."/>
            <person name="Nakamura N."/>
            <person name="Yamazaki S."/>
            <person name="Fujita N."/>
        </authorList>
    </citation>
    <scope>NUCLEOTIDE SEQUENCE [LARGE SCALE GENOMIC DNA]</scope>
    <source>
        <strain evidence="3">ATCC 700054 / DSM 10555 / JCM 9379 / NBRC 101784 / NCIMB 13414 / VKM Ac-1990 / NM-1</strain>
    </source>
</reference>
<dbReference type="STRING" id="1032480.MLP_47050"/>
<sequence>MIMVRAPLGCRYGVPMANRLLPPGATETWLEHGGGRIRILRGGPLDPDPRTDKHPILLIHGGGYDNAAISWFKIFEPLSQDRLVLAPDLPGFGYTEGIPVTGDVDQLADLILAVARSYGLTRFAVAGISMGGDIAMHVALRHAVAVAGLILIAPGGLAERLKSRTAQFGAWLAAQLPDPILYGLSRRTARFVDSYLDRMVYDPSTIDDSVRAEFAREAERKDAGVGYGRYNQASLGPFKMRNNLLPNAYRITTPTLFLHGADDRLVDPANSIAAVEVMPRAELVLVSQCGHWLPIEAPDIFLSEVLDFVVALP</sequence>
<name>F5XEH1_MICPN</name>
<dbReference type="InterPro" id="IPR050266">
    <property type="entry name" value="AB_hydrolase_sf"/>
</dbReference>
<evidence type="ECO:0000313" key="2">
    <source>
        <dbReference type="EMBL" id="BAK37719.1"/>
    </source>
</evidence>
<dbReference type="HOGENOM" id="CLU_020336_50_2_11"/>
<dbReference type="Pfam" id="PF00561">
    <property type="entry name" value="Abhydrolase_1"/>
    <property type="match status" value="1"/>
</dbReference>
<protein>
    <submittedName>
        <fullName evidence="2">Hydrolase</fullName>
    </submittedName>
</protein>
<dbReference type="Proteomes" id="UP000007947">
    <property type="component" value="Chromosome"/>
</dbReference>
<keyword evidence="2" id="KW-0378">Hydrolase</keyword>
<dbReference type="EMBL" id="AP012204">
    <property type="protein sequence ID" value="BAK37719.1"/>
    <property type="molecule type" value="Genomic_DNA"/>
</dbReference>
<dbReference type="KEGG" id="mph:MLP_47050"/>